<evidence type="ECO:0000313" key="14">
    <source>
        <dbReference type="Proteomes" id="UP001595945"/>
    </source>
</evidence>
<keyword evidence="7 13" id="KW-0548">Nucleotidyltransferase</keyword>
<dbReference type="GeneID" id="73046413"/>
<evidence type="ECO:0000256" key="9">
    <source>
        <dbReference type="ARBA" id="ARBA00022840"/>
    </source>
</evidence>
<evidence type="ECO:0000259" key="12">
    <source>
        <dbReference type="PROSITE" id="PS51163"/>
    </source>
</evidence>
<dbReference type="RefSeq" id="WP_254267916.1">
    <property type="nucleotide sequence ID" value="NZ_CP100400.1"/>
</dbReference>
<keyword evidence="6" id="KW-0819">tRNA processing</keyword>
<dbReference type="GO" id="GO:0005524">
    <property type="term" value="F:ATP binding"/>
    <property type="evidence" value="ECO:0007669"/>
    <property type="project" value="UniProtKB-KW"/>
</dbReference>
<dbReference type="PANTHER" id="PTHR17490:SF16">
    <property type="entry name" value="THREONYLCARBAMOYL-AMP SYNTHASE"/>
    <property type="match status" value="1"/>
</dbReference>
<comment type="caution">
    <text evidence="13">The sequence shown here is derived from an EMBL/GenBank/DDBJ whole genome shotgun (WGS) entry which is preliminary data.</text>
</comment>
<accession>A0ABD5Q709</accession>
<evidence type="ECO:0000256" key="7">
    <source>
        <dbReference type="ARBA" id="ARBA00022695"/>
    </source>
</evidence>
<protein>
    <recommendedName>
        <fullName evidence="10">L-threonylcarbamoyladenylate synthase</fullName>
        <ecNumber evidence="3">2.7.7.87</ecNumber>
    </recommendedName>
    <alternativeName>
        <fullName evidence="10">L-threonylcarbamoyladenylate synthase</fullName>
    </alternativeName>
</protein>
<comment type="similarity">
    <text evidence="2">Belongs to the SUA5 family.</text>
</comment>
<dbReference type="SUPFAM" id="SSF55821">
    <property type="entry name" value="YrdC/RibB"/>
    <property type="match status" value="1"/>
</dbReference>
<dbReference type="GO" id="GO:0008033">
    <property type="term" value="P:tRNA processing"/>
    <property type="evidence" value="ECO:0007669"/>
    <property type="project" value="UniProtKB-KW"/>
</dbReference>
<evidence type="ECO:0000256" key="2">
    <source>
        <dbReference type="ARBA" id="ARBA00007663"/>
    </source>
</evidence>
<dbReference type="InterPro" id="IPR017945">
    <property type="entry name" value="DHBP_synth_RibB-like_a/b_dom"/>
</dbReference>
<evidence type="ECO:0000256" key="3">
    <source>
        <dbReference type="ARBA" id="ARBA00012584"/>
    </source>
</evidence>
<sequence length="196" mass="20964">MSADADDIERAATAIRDGELVVYPTETVYGLGADALNEDAIERVFAAKDRSRDKPVSLAVPDADAALEFVRASDRERRFMREFLPGPVTVLCEKRETVPDALTGGRERVGIRVPDHEVALDLLREVAPVTATSANVSGRPSATRAADLDAEIRDAAAVVLDGGETGDTGSTVVNVESGEIHRRGPNADDVAAWLRE</sequence>
<dbReference type="EMBL" id="JBHSHT010000002">
    <property type="protein sequence ID" value="MFC4826490.1"/>
    <property type="molecule type" value="Genomic_DNA"/>
</dbReference>
<evidence type="ECO:0000256" key="5">
    <source>
        <dbReference type="ARBA" id="ARBA00022679"/>
    </source>
</evidence>
<proteinExistence type="inferred from homology"/>
<evidence type="ECO:0000313" key="13">
    <source>
        <dbReference type="EMBL" id="MFC4826490.1"/>
    </source>
</evidence>
<comment type="catalytic activity">
    <reaction evidence="11">
        <text>L-threonine + hydrogencarbonate + ATP = L-threonylcarbamoyladenylate + diphosphate + H2O</text>
        <dbReference type="Rhea" id="RHEA:36407"/>
        <dbReference type="ChEBI" id="CHEBI:15377"/>
        <dbReference type="ChEBI" id="CHEBI:17544"/>
        <dbReference type="ChEBI" id="CHEBI:30616"/>
        <dbReference type="ChEBI" id="CHEBI:33019"/>
        <dbReference type="ChEBI" id="CHEBI:57926"/>
        <dbReference type="ChEBI" id="CHEBI:73682"/>
        <dbReference type="EC" id="2.7.7.87"/>
    </reaction>
</comment>
<evidence type="ECO:0000256" key="4">
    <source>
        <dbReference type="ARBA" id="ARBA00022490"/>
    </source>
</evidence>
<comment type="subcellular location">
    <subcellularLocation>
        <location evidence="1">Cytoplasm</location>
    </subcellularLocation>
</comment>
<dbReference type="GO" id="GO:0061710">
    <property type="term" value="F:L-threonylcarbamoyladenylate synthase"/>
    <property type="evidence" value="ECO:0007669"/>
    <property type="project" value="UniProtKB-EC"/>
</dbReference>
<dbReference type="EC" id="2.7.7.87" evidence="3"/>
<evidence type="ECO:0000256" key="1">
    <source>
        <dbReference type="ARBA" id="ARBA00004496"/>
    </source>
</evidence>
<dbReference type="Gene3D" id="3.90.870.10">
    <property type="entry name" value="DHBP synthase"/>
    <property type="match status" value="1"/>
</dbReference>
<dbReference type="PANTHER" id="PTHR17490">
    <property type="entry name" value="SUA5"/>
    <property type="match status" value="1"/>
</dbReference>
<feature type="domain" description="YrdC-like" evidence="12">
    <location>
        <begin position="5"/>
        <end position="186"/>
    </location>
</feature>
<dbReference type="Pfam" id="PF01300">
    <property type="entry name" value="Sua5_yciO_yrdC"/>
    <property type="match status" value="1"/>
</dbReference>
<evidence type="ECO:0000256" key="11">
    <source>
        <dbReference type="ARBA" id="ARBA00048366"/>
    </source>
</evidence>
<dbReference type="GO" id="GO:0005737">
    <property type="term" value="C:cytoplasm"/>
    <property type="evidence" value="ECO:0007669"/>
    <property type="project" value="UniProtKB-SubCell"/>
</dbReference>
<keyword evidence="14" id="KW-1185">Reference proteome</keyword>
<dbReference type="Proteomes" id="UP001595945">
    <property type="component" value="Unassembled WGS sequence"/>
</dbReference>
<dbReference type="AlphaFoldDB" id="A0ABD5Q709"/>
<dbReference type="InterPro" id="IPR006070">
    <property type="entry name" value="Sua5-like_dom"/>
</dbReference>
<name>A0ABD5Q709_9EURY</name>
<keyword evidence="5 13" id="KW-0808">Transferase</keyword>
<organism evidence="13 14">
    <name type="scientific">Halorussus aquaticus</name>
    <dbReference type="NCBI Taxonomy" id="2953748"/>
    <lineage>
        <taxon>Archaea</taxon>
        <taxon>Methanobacteriati</taxon>
        <taxon>Methanobacteriota</taxon>
        <taxon>Stenosarchaea group</taxon>
        <taxon>Halobacteria</taxon>
        <taxon>Halobacteriales</taxon>
        <taxon>Haladaptataceae</taxon>
        <taxon>Halorussus</taxon>
    </lineage>
</organism>
<evidence type="ECO:0000256" key="6">
    <source>
        <dbReference type="ARBA" id="ARBA00022694"/>
    </source>
</evidence>
<dbReference type="PROSITE" id="PS51163">
    <property type="entry name" value="YRDC"/>
    <property type="match status" value="1"/>
</dbReference>
<keyword evidence="4" id="KW-0963">Cytoplasm</keyword>
<evidence type="ECO:0000256" key="8">
    <source>
        <dbReference type="ARBA" id="ARBA00022741"/>
    </source>
</evidence>
<evidence type="ECO:0000256" key="10">
    <source>
        <dbReference type="ARBA" id="ARBA00029774"/>
    </source>
</evidence>
<dbReference type="NCBIfam" id="TIGR00057">
    <property type="entry name" value="L-threonylcarbamoyladenylate synthase"/>
    <property type="match status" value="1"/>
</dbReference>
<keyword evidence="8" id="KW-0547">Nucleotide-binding</keyword>
<keyword evidence="9" id="KW-0067">ATP-binding</keyword>
<gene>
    <name evidence="13" type="ORF">ACFO9K_19715</name>
</gene>
<reference evidence="13 14" key="1">
    <citation type="journal article" date="2019" name="Int. J. Syst. Evol. Microbiol.">
        <title>The Global Catalogue of Microorganisms (GCM) 10K type strain sequencing project: providing services to taxonomists for standard genome sequencing and annotation.</title>
        <authorList>
            <consortium name="The Broad Institute Genomics Platform"/>
            <consortium name="The Broad Institute Genome Sequencing Center for Infectious Disease"/>
            <person name="Wu L."/>
            <person name="Ma J."/>
        </authorList>
    </citation>
    <scope>NUCLEOTIDE SEQUENCE [LARGE SCALE GENOMIC DNA]</scope>
    <source>
        <strain evidence="13 14">XZYJ18</strain>
    </source>
</reference>
<dbReference type="InterPro" id="IPR050156">
    <property type="entry name" value="TC-AMP_synthase_SUA5"/>
</dbReference>